<dbReference type="NCBIfam" id="TIGR01173">
    <property type="entry name" value="glmU"/>
    <property type="match status" value="1"/>
</dbReference>
<evidence type="ECO:0000256" key="2">
    <source>
        <dbReference type="ARBA" id="ARBA00007707"/>
    </source>
</evidence>
<dbReference type="InterPro" id="IPR001451">
    <property type="entry name" value="Hexapep"/>
</dbReference>
<feature type="binding site" evidence="18">
    <location>
        <position position="360"/>
    </location>
    <ligand>
        <name>acetyl-CoA</name>
        <dbReference type="ChEBI" id="CHEBI:57288"/>
    </ligand>
</feature>
<evidence type="ECO:0000256" key="16">
    <source>
        <dbReference type="ARBA" id="ARBA00048493"/>
    </source>
</evidence>
<evidence type="ECO:0000256" key="15">
    <source>
        <dbReference type="ARBA" id="ARBA00048247"/>
    </source>
</evidence>
<dbReference type="GO" id="GO:0009252">
    <property type="term" value="P:peptidoglycan biosynthetic process"/>
    <property type="evidence" value="ECO:0007669"/>
    <property type="project" value="UniProtKB-UniRule"/>
</dbReference>
<feature type="binding site" evidence="18">
    <location>
        <position position="208"/>
    </location>
    <ligand>
        <name>Mg(2+)</name>
        <dbReference type="ChEBI" id="CHEBI:18420"/>
    </ligand>
</feature>
<keyword evidence="8 18" id="KW-0677">Repeat</keyword>
<keyword evidence="12 18" id="KW-0511">Multifunctional enzyme</keyword>
<dbReference type="GO" id="GO:0003977">
    <property type="term" value="F:UDP-N-acetylglucosamine diphosphorylase activity"/>
    <property type="evidence" value="ECO:0007669"/>
    <property type="project" value="UniProtKB-UniRule"/>
</dbReference>
<dbReference type="EMBL" id="JAEKNQ010000023">
    <property type="protein sequence ID" value="MBJ7602761.1"/>
    <property type="molecule type" value="Genomic_DNA"/>
</dbReference>
<comment type="subcellular location">
    <subcellularLocation>
        <location evidence="1 18">Cytoplasm</location>
    </subcellularLocation>
</comment>
<feature type="binding site" evidence="18">
    <location>
        <position position="357"/>
    </location>
    <ligand>
        <name>UDP-N-acetyl-alpha-D-glucosamine</name>
        <dbReference type="ChEBI" id="CHEBI:57705"/>
    </ligand>
</feature>
<dbReference type="GO" id="GO:0009245">
    <property type="term" value="P:lipid A biosynthetic process"/>
    <property type="evidence" value="ECO:0007669"/>
    <property type="project" value="UniProtKB-UniRule"/>
</dbReference>
<dbReference type="SUPFAM" id="SSF51161">
    <property type="entry name" value="Trimeric LpxA-like enzymes"/>
    <property type="match status" value="1"/>
</dbReference>
<feature type="domain" description="MobA-like NTP transferase" evidence="19">
    <location>
        <begin position="2"/>
        <end position="178"/>
    </location>
</feature>
<feature type="region of interest" description="N-acetyltransferase" evidence="18">
    <location>
        <begin position="232"/>
        <end position="431"/>
    </location>
</feature>
<reference evidence="20 21" key="1">
    <citation type="submission" date="2020-10" db="EMBL/GenBank/DDBJ databases">
        <title>Ca. Dormibacterota MAGs.</title>
        <authorList>
            <person name="Montgomery K."/>
        </authorList>
    </citation>
    <scope>NUCLEOTIDE SEQUENCE [LARGE SCALE GENOMIC DNA]</scope>
    <source>
        <strain evidence="20">SC8811_S16_3</strain>
    </source>
</reference>
<keyword evidence="6 18" id="KW-0548">Nucleotidyltransferase</keyword>
<dbReference type="Gene3D" id="3.90.550.10">
    <property type="entry name" value="Spore Coat Polysaccharide Biosynthesis Protein SpsA, Chain A"/>
    <property type="match status" value="1"/>
</dbReference>
<evidence type="ECO:0000259" key="19">
    <source>
        <dbReference type="Pfam" id="PF12804"/>
    </source>
</evidence>
<keyword evidence="9 18" id="KW-0460">Magnesium</keyword>
<sequence length="431" mass="45761">MRSRTPKVLHEICGRSMIDWVLGACREVGIESDRLFVVHRPGEPGVVDHLAGKARLVAQPEPLGTGHALAQVPAEWLGQGDVLVLNGDGPLLRPETIRRFLAAHRAAGLPASLASVDDASRSDGRVLRNRDGGLAAIIEYRDLTEQSRNVSEINVGLYCFAAPQLSAALAQLRPDNQAGELYLVDVFQHLSGTQVVKLPDPEETIGINDRVQLARAETAMRRRLLESLMLDGVTVRDPTSTYVAAGVSIGQDTVLEPYTMVTGTTRIGKDCRIGPFAQISDCQISDGVRIDSSWLSGATLGSGSDCGPFSKLRAGTELKESVHVGSFAELVRSEIGSRSAVPHVSYLGDATVGEGVNIGAGSITANYDGRQKKATVIEDDCFIGVDTMLVAPRRLGRGARTGAGAVVTKDVPAGVTVVGVPARAIPHKERA</sequence>
<keyword evidence="13 18" id="KW-0012">Acyltransferase</keyword>
<evidence type="ECO:0000256" key="18">
    <source>
        <dbReference type="HAMAP-Rule" id="MF_01631"/>
    </source>
</evidence>
<dbReference type="CDD" id="cd03353">
    <property type="entry name" value="LbH_GlmU_C"/>
    <property type="match status" value="1"/>
</dbReference>
<evidence type="ECO:0000256" key="9">
    <source>
        <dbReference type="ARBA" id="ARBA00022842"/>
    </source>
</evidence>
<feature type="binding site" evidence="18">
    <location>
        <position position="403"/>
    </location>
    <ligand>
        <name>acetyl-CoA</name>
        <dbReference type="ChEBI" id="CHEBI:57288"/>
    </ligand>
</feature>
<comment type="catalytic activity">
    <reaction evidence="16 18">
        <text>N-acetyl-alpha-D-glucosamine 1-phosphate + UTP + H(+) = UDP-N-acetyl-alpha-D-glucosamine + diphosphate</text>
        <dbReference type="Rhea" id="RHEA:13509"/>
        <dbReference type="ChEBI" id="CHEBI:15378"/>
        <dbReference type="ChEBI" id="CHEBI:33019"/>
        <dbReference type="ChEBI" id="CHEBI:46398"/>
        <dbReference type="ChEBI" id="CHEBI:57705"/>
        <dbReference type="ChEBI" id="CHEBI:57776"/>
        <dbReference type="EC" id="2.7.7.23"/>
    </reaction>
</comment>
<dbReference type="InterPro" id="IPR050065">
    <property type="entry name" value="GlmU-like"/>
</dbReference>
<keyword evidence="14 18" id="KW-0961">Cell wall biogenesis/degradation</keyword>
<evidence type="ECO:0000256" key="4">
    <source>
        <dbReference type="ARBA" id="ARBA00022490"/>
    </source>
</evidence>
<comment type="pathway">
    <text evidence="18">Bacterial outer membrane biogenesis; LPS lipid A biosynthesis.</text>
</comment>
<keyword evidence="7 18" id="KW-0479">Metal-binding</keyword>
<feature type="binding site" evidence="18">
    <location>
        <position position="154"/>
    </location>
    <ligand>
        <name>UDP-N-acetyl-alpha-D-glucosamine</name>
        <dbReference type="ChEBI" id="CHEBI:57705"/>
    </ligand>
</feature>
<feature type="binding site" evidence="18">
    <location>
        <position position="346"/>
    </location>
    <ligand>
        <name>UDP-N-acetyl-alpha-D-glucosamine</name>
        <dbReference type="ChEBI" id="CHEBI:57705"/>
    </ligand>
</feature>
<comment type="function">
    <text evidence="17 18">Catalyzes the last two sequential reactions in the de novo biosynthetic pathway for UDP-N-acetylglucosamine (UDP-GlcNAc). The C-terminal domain catalyzes the transfer of acetyl group from acetyl coenzyme A to glucosamine-1-phosphate (GlcN-1-P) to produce N-acetylglucosamine-1-phosphate (GlcNAc-1-P), which is converted into UDP-GlcNAc by the transfer of uridine 5-monophosphate (from uridine 5-triphosphate), a reaction catalyzed by the N-terminal domain.</text>
</comment>
<evidence type="ECO:0000256" key="5">
    <source>
        <dbReference type="ARBA" id="ARBA00022679"/>
    </source>
</evidence>
<dbReference type="PANTHER" id="PTHR43584:SF3">
    <property type="entry name" value="BIFUNCTIONAL PROTEIN GLMU"/>
    <property type="match status" value="1"/>
</dbReference>
<evidence type="ECO:0000313" key="21">
    <source>
        <dbReference type="Proteomes" id="UP000620075"/>
    </source>
</evidence>
<dbReference type="SUPFAM" id="SSF53448">
    <property type="entry name" value="Nucleotide-diphospho-sugar transferases"/>
    <property type="match status" value="1"/>
</dbReference>
<dbReference type="AlphaFoldDB" id="A0A934KG04"/>
<feature type="binding site" evidence="18">
    <location>
        <position position="139"/>
    </location>
    <ligand>
        <name>UDP-N-acetyl-alpha-D-glucosamine</name>
        <dbReference type="ChEBI" id="CHEBI:57705"/>
    </ligand>
</feature>
<feature type="binding site" evidence="18">
    <location>
        <begin position="366"/>
        <end position="367"/>
    </location>
    <ligand>
        <name>acetyl-CoA</name>
        <dbReference type="ChEBI" id="CHEBI:57288"/>
    </ligand>
</feature>
<name>A0A934KG04_9BACT</name>
<feature type="region of interest" description="Pyrophosphorylase" evidence="18">
    <location>
        <begin position="1"/>
        <end position="210"/>
    </location>
</feature>
<dbReference type="PANTHER" id="PTHR43584">
    <property type="entry name" value="NUCLEOTIDYL TRANSFERASE"/>
    <property type="match status" value="1"/>
</dbReference>
<comment type="caution">
    <text evidence="20">The sequence shown here is derived from an EMBL/GenBank/DDBJ whole genome shotgun (WGS) entry which is preliminary data.</text>
</comment>
<evidence type="ECO:0000313" key="20">
    <source>
        <dbReference type="EMBL" id="MBJ7602761.1"/>
    </source>
</evidence>
<keyword evidence="4 18" id="KW-0963">Cytoplasm</keyword>
<keyword evidence="10 18" id="KW-0133">Cell shape</keyword>
<dbReference type="GO" id="GO:0000287">
    <property type="term" value="F:magnesium ion binding"/>
    <property type="evidence" value="ECO:0007669"/>
    <property type="project" value="UniProtKB-UniRule"/>
</dbReference>
<dbReference type="EC" id="2.7.7.23" evidence="18"/>
<keyword evidence="5 18" id="KW-0808">Transferase</keyword>
<dbReference type="GO" id="GO:0000902">
    <property type="term" value="P:cell morphogenesis"/>
    <property type="evidence" value="ECO:0007669"/>
    <property type="project" value="UniProtKB-UniRule"/>
</dbReference>
<dbReference type="GO" id="GO:0008360">
    <property type="term" value="P:regulation of cell shape"/>
    <property type="evidence" value="ECO:0007669"/>
    <property type="project" value="UniProtKB-KW"/>
</dbReference>
<comment type="similarity">
    <text evidence="2 18">In the C-terminal section; belongs to the transferase hexapeptide repeat family.</text>
</comment>
<feature type="binding site" evidence="18">
    <location>
        <position position="208"/>
    </location>
    <ligand>
        <name>UDP-N-acetyl-alpha-D-glucosamine</name>
        <dbReference type="ChEBI" id="CHEBI:57705"/>
    </ligand>
</feature>
<accession>A0A934KG04</accession>
<dbReference type="GO" id="GO:0019134">
    <property type="term" value="F:glucosamine-1-phosphate N-acetyltransferase activity"/>
    <property type="evidence" value="ECO:0007669"/>
    <property type="project" value="UniProtKB-UniRule"/>
</dbReference>
<feature type="binding site" evidence="18">
    <location>
        <position position="313"/>
    </location>
    <ligand>
        <name>UDP-N-acetyl-alpha-D-glucosamine</name>
        <dbReference type="ChEBI" id="CHEBI:57705"/>
    </ligand>
</feature>
<evidence type="ECO:0000256" key="14">
    <source>
        <dbReference type="ARBA" id="ARBA00023316"/>
    </source>
</evidence>
<feature type="binding site" evidence="18">
    <location>
        <position position="88"/>
    </location>
    <ligand>
        <name>Mg(2+)</name>
        <dbReference type="ChEBI" id="CHEBI:18420"/>
    </ligand>
</feature>
<dbReference type="GO" id="GO:0005737">
    <property type="term" value="C:cytoplasm"/>
    <property type="evidence" value="ECO:0007669"/>
    <property type="project" value="UniProtKB-SubCell"/>
</dbReference>
<dbReference type="InterPro" id="IPR029044">
    <property type="entry name" value="Nucleotide-diphossugar_trans"/>
</dbReference>
<evidence type="ECO:0000256" key="17">
    <source>
        <dbReference type="ARBA" id="ARBA00049628"/>
    </source>
</evidence>
<evidence type="ECO:0000256" key="10">
    <source>
        <dbReference type="ARBA" id="ARBA00022960"/>
    </source>
</evidence>
<dbReference type="Pfam" id="PF14602">
    <property type="entry name" value="Hexapep_2"/>
    <property type="match status" value="1"/>
</dbReference>
<comment type="subunit">
    <text evidence="18">Homotrimer.</text>
</comment>
<feature type="binding site" evidence="18">
    <location>
        <position position="7"/>
    </location>
    <ligand>
        <name>UDP-N-acetyl-alpha-D-glucosamine</name>
        <dbReference type="ChEBI" id="CHEBI:57705"/>
    </ligand>
</feature>
<gene>
    <name evidence="18 20" type="primary">glmU</name>
    <name evidence="20" type="ORF">JF888_06160</name>
</gene>
<evidence type="ECO:0000256" key="11">
    <source>
        <dbReference type="ARBA" id="ARBA00022984"/>
    </source>
</evidence>
<keyword evidence="11 18" id="KW-0573">Peptidoglycan synthesis</keyword>
<dbReference type="GO" id="GO:0006048">
    <property type="term" value="P:UDP-N-acetylglucosamine biosynthetic process"/>
    <property type="evidence" value="ECO:0007669"/>
    <property type="project" value="InterPro"/>
</dbReference>
<dbReference type="InterPro" id="IPR005882">
    <property type="entry name" value="Bifunctional_GlmU"/>
</dbReference>
<dbReference type="EC" id="2.3.1.157" evidence="18"/>
<comment type="cofactor">
    <cofactor evidence="18">
        <name>Mg(2+)</name>
        <dbReference type="ChEBI" id="CHEBI:18420"/>
    </cofactor>
    <text evidence="18">Binds 1 Mg(2+) ion per subunit.</text>
</comment>
<feature type="binding site" evidence="18">
    <location>
        <position position="124"/>
    </location>
    <ligand>
        <name>UDP-N-acetyl-alpha-D-glucosamine</name>
        <dbReference type="ChEBI" id="CHEBI:57705"/>
    </ligand>
</feature>
<dbReference type="Pfam" id="PF12804">
    <property type="entry name" value="NTP_transf_3"/>
    <property type="match status" value="1"/>
</dbReference>
<evidence type="ECO:0000256" key="1">
    <source>
        <dbReference type="ARBA" id="ARBA00004496"/>
    </source>
</evidence>
<evidence type="ECO:0000256" key="7">
    <source>
        <dbReference type="ARBA" id="ARBA00022723"/>
    </source>
</evidence>
<feature type="binding site" evidence="18">
    <location>
        <begin position="64"/>
        <end position="65"/>
    </location>
    <ligand>
        <name>UDP-N-acetyl-alpha-D-glucosamine</name>
        <dbReference type="ChEBI" id="CHEBI:57705"/>
    </ligand>
</feature>
<dbReference type="Gene3D" id="2.160.10.10">
    <property type="entry name" value="Hexapeptide repeat proteins"/>
    <property type="match status" value="1"/>
</dbReference>
<evidence type="ECO:0000256" key="13">
    <source>
        <dbReference type="ARBA" id="ARBA00023315"/>
    </source>
</evidence>
<evidence type="ECO:0000256" key="8">
    <source>
        <dbReference type="ARBA" id="ARBA00022737"/>
    </source>
</evidence>
<feature type="region of interest" description="Linker" evidence="18">
    <location>
        <begin position="211"/>
        <end position="231"/>
    </location>
</feature>
<comment type="catalytic activity">
    <reaction evidence="15 18">
        <text>alpha-D-glucosamine 1-phosphate + acetyl-CoA = N-acetyl-alpha-D-glucosamine 1-phosphate + CoA + H(+)</text>
        <dbReference type="Rhea" id="RHEA:13725"/>
        <dbReference type="ChEBI" id="CHEBI:15378"/>
        <dbReference type="ChEBI" id="CHEBI:57287"/>
        <dbReference type="ChEBI" id="CHEBI:57288"/>
        <dbReference type="ChEBI" id="CHEBI:57776"/>
        <dbReference type="ChEBI" id="CHEBI:58516"/>
        <dbReference type="EC" id="2.3.1.157"/>
    </reaction>
</comment>
<dbReference type="GO" id="GO:0071555">
    <property type="term" value="P:cell wall organization"/>
    <property type="evidence" value="ECO:0007669"/>
    <property type="project" value="UniProtKB-KW"/>
</dbReference>
<proteinExistence type="inferred from homology"/>
<comment type="similarity">
    <text evidence="3 18">In the N-terminal section; belongs to the N-acetylglucosamine-1-phosphate uridyltransferase family.</text>
</comment>
<organism evidence="20 21">
    <name type="scientific">Candidatus Dormiibacter inghamiae</name>
    <dbReference type="NCBI Taxonomy" id="3127013"/>
    <lineage>
        <taxon>Bacteria</taxon>
        <taxon>Bacillati</taxon>
        <taxon>Candidatus Dormiibacterota</taxon>
        <taxon>Candidatus Dormibacteria</taxon>
        <taxon>Candidatus Dormibacterales</taxon>
        <taxon>Candidatus Dormibacteraceae</taxon>
        <taxon>Candidatus Dormiibacter</taxon>
    </lineage>
</organism>
<dbReference type="Proteomes" id="UP000620075">
    <property type="component" value="Unassembled WGS sequence"/>
</dbReference>
<comment type="caution">
    <text evidence="18">Lacks conserved residue(s) required for the propagation of feature annotation.</text>
</comment>
<dbReference type="InterPro" id="IPR025877">
    <property type="entry name" value="MobA-like_NTP_Trfase"/>
</dbReference>
<comment type="pathway">
    <text evidence="18">Nucleotide-sugar biosynthesis; UDP-N-acetyl-alpha-D-glucosamine biosynthesis; N-acetyl-alpha-D-glucosamine 1-phosphate from alpha-D-glucosamine 6-phosphate (route II): step 2/2.</text>
</comment>
<evidence type="ECO:0000256" key="3">
    <source>
        <dbReference type="ARBA" id="ARBA00007947"/>
    </source>
</evidence>
<dbReference type="GO" id="GO:0016020">
    <property type="term" value="C:membrane"/>
    <property type="evidence" value="ECO:0007669"/>
    <property type="project" value="GOC"/>
</dbReference>
<dbReference type="InterPro" id="IPR038009">
    <property type="entry name" value="GlmU_C_LbH"/>
</dbReference>
<dbReference type="InterPro" id="IPR011004">
    <property type="entry name" value="Trimer_LpxA-like_sf"/>
</dbReference>
<feature type="binding site" evidence="18">
    <location>
        <position position="59"/>
    </location>
    <ligand>
        <name>UDP-N-acetyl-alpha-D-glucosamine</name>
        <dbReference type="ChEBI" id="CHEBI:57705"/>
    </ligand>
</feature>
<evidence type="ECO:0000256" key="6">
    <source>
        <dbReference type="ARBA" id="ARBA00022695"/>
    </source>
</evidence>
<evidence type="ECO:0000256" key="12">
    <source>
        <dbReference type="ARBA" id="ARBA00023268"/>
    </source>
</evidence>
<comment type="pathway">
    <text evidence="18">Nucleotide-sugar biosynthesis; UDP-N-acetyl-alpha-D-glucosamine biosynthesis; UDP-N-acetyl-alpha-D-glucosamine from N-acetyl-alpha-D-glucosamine 1-phosphate: step 1/1.</text>
</comment>
<dbReference type="HAMAP" id="MF_01631">
    <property type="entry name" value="GlmU"/>
    <property type="match status" value="1"/>
</dbReference>
<protein>
    <recommendedName>
        <fullName evidence="18">Bifunctional protein GlmU</fullName>
    </recommendedName>
    <domain>
        <recommendedName>
            <fullName evidence="18">UDP-N-acetylglucosamine pyrophosphorylase</fullName>
            <ecNumber evidence="18">2.7.7.23</ecNumber>
        </recommendedName>
        <alternativeName>
            <fullName evidence="18">N-acetylglucosamine-1-phosphate uridyltransferase</fullName>
        </alternativeName>
    </domain>
    <domain>
        <recommendedName>
            <fullName evidence="18">Glucosamine-1-phosphate N-acetyltransferase</fullName>
            <ecNumber evidence="18">2.3.1.157</ecNumber>
        </recommendedName>
    </domain>
</protein>
<feature type="active site" description="Proton acceptor" evidence="18">
    <location>
        <position position="343"/>
    </location>
</feature>